<dbReference type="AlphaFoldDB" id="A0AAE0G451"/>
<dbReference type="EMBL" id="LGRX02010160">
    <property type="protein sequence ID" value="KAK3270870.1"/>
    <property type="molecule type" value="Genomic_DNA"/>
</dbReference>
<comment type="caution">
    <text evidence="2">The sequence shown here is derived from an EMBL/GenBank/DDBJ whole genome shotgun (WGS) entry which is preliminary data.</text>
</comment>
<name>A0AAE0G451_9CHLO</name>
<sequence length="164" mass="17832">MGRLHVTTGSRVGYKPQSINRDSPTPATPTKPVHVYGADTVATRASKVEYAGVSKIVSGIYSTGRHCKWASAAARGHVLGGKEAYFEADGSDTEKLARLVIAMRQEVLSAGLEIDVFNFDDPEKVVHEDVNKLVYDTFTYMVKPDAVADGFPQCRSLRGRAISE</sequence>
<evidence type="ECO:0000256" key="1">
    <source>
        <dbReference type="SAM" id="MobiDB-lite"/>
    </source>
</evidence>
<reference evidence="2 3" key="1">
    <citation type="journal article" date="2015" name="Genome Biol. Evol.">
        <title>Comparative Genomics of a Bacterivorous Green Alga Reveals Evolutionary Causalities and Consequences of Phago-Mixotrophic Mode of Nutrition.</title>
        <authorList>
            <person name="Burns J.A."/>
            <person name="Paasch A."/>
            <person name="Narechania A."/>
            <person name="Kim E."/>
        </authorList>
    </citation>
    <scope>NUCLEOTIDE SEQUENCE [LARGE SCALE GENOMIC DNA]</scope>
    <source>
        <strain evidence="2 3">PLY_AMNH</strain>
    </source>
</reference>
<protein>
    <submittedName>
        <fullName evidence="2">Uncharacterized protein</fullName>
    </submittedName>
</protein>
<evidence type="ECO:0000313" key="2">
    <source>
        <dbReference type="EMBL" id="KAK3270870.1"/>
    </source>
</evidence>
<gene>
    <name evidence="2" type="ORF">CYMTET_20750</name>
</gene>
<dbReference type="Proteomes" id="UP001190700">
    <property type="component" value="Unassembled WGS sequence"/>
</dbReference>
<keyword evidence="3" id="KW-1185">Reference proteome</keyword>
<evidence type="ECO:0000313" key="3">
    <source>
        <dbReference type="Proteomes" id="UP001190700"/>
    </source>
</evidence>
<proteinExistence type="predicted"/>
<organism evidence="2 3">
    <name type="scientific">Cymbomonas tetramitiformis</name>
    <dbReference type="NCBI Taxonomy" id="36881"/>
    <lineage>
        <taxon>Eukaryota</taxon>
        <taxon>Viridiplantae</taxon>
        <taxon>Chlorophyta</taxon>
        <taxon>Pyramimonadophyceae</taxon>
        <taxon>Pyramimonadales</taxon>
        <taxon>Pyramimonadaceae</taxon>
        <taxon>Cymbomonas</taxon>
    </lineage>
</organism>
<feature type="region of interest" description="Disordered" evidence="1">
    <location>
        <begin position="1"/>
        <end position="31"/>
    </location>
</feature>
<accession>A0AAE0G451</accession>